<dbReference type="EC" id="5.4.99.5" evidence="1"/>
<dbReference type="GO" id="GO:0046417">
    <property type="term" value="P:chorismate metabolic process"/>
    <property type="evidence" value="ECO:0007669"/>
    <property type="project" value="InterPro"/>
</dbReference>
<dbReference type="AlphaFoldDB" id="A0A520S587"/>
<dbReference type="GO" id="GO:0004106">
    <property type="term" value="F:chorismate mutase activity"/>
    <property type="evidence" value="ECO:0007669"/>
    <property type="project" value="UniProtKB-EC"/>
</dbReference>
<dbReference type="SUPFAM" id="SSF48600">
    <property type="entry name" value="Chorismate mutase II"/>
    <property type="match status" value="1"/>
</dbReference>
<dbReference type="PANTHER" id="PTHR38041:SF1">
    <property type="entry name" value="CHORISMATE MUTASE"/>
    <property type="match status" value="1"/>
</dbReference>
<dbReference type="EMBL" id="SHAH01000012">
    <property type="protein sequence ID" value="RZO77621.1"/>
    <property type="molecule type" value="Genomic_DNA"/>
</dbReference>
<dbReference type="InterPro" id="IPR002701">
    <property type="entry name" value="CM_II_prokaryot"/>
</dbReference>
<dbReference type="Pfam" id="PF01817">
    <property type="entry name" value="CM_2"/>
    <property type="match status" value="1"/>
</dbReference>
<proteinExistence type="predicted"/>
<dbReference type="InterPro" id="IPR036979">
    <property type="entry name" value="CM_dom_sf"/>
</dbReference>
<dbReference type="InterPro" id="IPR051331">
    <property type="entry name" value="Chorismate_mutase-related"/>
</dbReference>
<comment type="caution">
    <text evidence="4">The sequence shown here is derived from an EMBL/GenBank/DDBJ whole genome shotgun (WGS) entry which is preliminary data.</text>
</comment>
<keyword evidence="2" id="KW-0413">Isomerase</keyword>
<dbReference type="GO" id="GO:0009697">
    <property type="term" value="P:salicylic acid biosynthetic process"/>
    <property type="evidence" value="ECO:0007669"/>
    <property type="project" value="TreeGrafter"/>
</dbReference>
<dbReference type="Gene3D" id="1.20.59.10">
    <property type="entry name" value="Chorismate mutase"/>
    <property type="match status" value="1"/>
</dbReference>
<organism evidence="4 5">
    <name type="scientific">OM182 bacterium</name>
    <dbReference type="NCBI Taxonomy" id="2510334"/>
    <lineage>
        <taxon>Bacteria</taxon>
        <taxon>Pseudomonadati</taxon>
        <taxon>Pseudomonadota</taxon>
        <taxon>Gammaproteobacteria</taxon>
        <taxon>OMG group</taxon>
        <taxon>OM182 clade</taxon>
    </lineage>
</organism>
<dbReference type="Proteomes" id="UP000320404">
    <property type="component" value="Unassembled WGS sequence"/>
</dbReference>
<sequence>MSDNAIPAELLSVREKIDAIDERLLDLLAERFQLTHQVGLLKANQQLSALDATREAEKLARLADLSSDRDLNPELIQELFRRIMQQVVQNHERLKVQG</sequence>
<dbReference type="PROSITE" id="PS51168">
    <property type="entry name" value="CHORISMATE_MUT_2"/>
    <property type="match status" value="1"/>
</dbReference>
<dbReference type="PANTHER" id="PTHR38041">
    <property type="entry name" value="CHORISMATE MUTASE"/>
    <property type="match status" value="1"/>
</dbReference>
<name>A0A520S587_9GAMM</name>
<evidence type="ECO:0000259" key="3">
    <source>
        <dbReference type="PROSITE" id="PS51168"/>
    </source>
</evidence>
<gene>
    <name evidence="4" type="ORF">EVA69_01590</name>
</gene>
<accession>A0A520S587</accession>
<evidence type="ECO:0000256" key="1">
    <source>
        <dbReference type="ARBA" id="ARBA00012404"/>
    </source>
</evidence>
<reference evidence="4 5" key="1">
    <citation type="submission" date="2019-02" db="EMBL/GenBank/DDBJ databases">
        <title>Prokaryotic population dynamics and viral predation in marine succession experiment using metagenomics: the confinement effect.</title>
        <authorList>
            <person name="Haro-Moreno J.M."/>
            <person name="Rodriguez-Valera F."/>
            <person name="Lopez-Perez M."/>
        </authorList>
    </citation>
    <scope>NUCLEOTIDE SEQUENCE [LARGE SCALE GENOMIC DNA]</scope>
    <source>
        <strain evidence="4">MED-G158</strain>
    </source>
</reference>
<evidence type="ECO:0000313" key="4">
    <source>
        <dbReference type="EMBL" id="RZO77621.1"/>
    </source>
</evidence>
<evidence type="ECO:0000313" key="5">
    <source>
        <dbReference type="Proteomes" id="UP000320404"/>
    </source>
</evidence>
<feature type="domain" description="Chorismate mutase" evidence="3">
    <location>
        <begin position="4"/>
        <end position="95"/>
    </location>
</feature>
<evidence type="ECO:0000256" key="2">
    <source>
        <dbReference type="ARBA" id="ARBA00023235"/>
    </source>
</evidence>
<protein>
    <recommendedName>
        <fullName evidence="1">chorismate mutase</fullName>
        <ecNumber evidence="1">5.4.99.5</ecNumber>
    </recommendedName>
</protein>
<dbReference type="InterPro" id="IPR036263">
    <property type="entry name" value="Chorismate_II_sf"/>
</dbReference>
<dbReference type="SMART" id="SM00830">
    <property type="entry name" value="CM_2"/>
    <property type="match status" value="1"/>
</dbReference>